<dbReference type="InterPro" id="IPR009057">
    <property type="entry name" value="Homeodomain-like_sf"/>
</dbReference>
<feature type="domain" description="HTH rpiR-type" evidence="4">
    <location>
        <begin position="3"/>
        <end position="79"/>
    </location>
</feature>
<name>A0A1H9QSN6_9ACTN</name>
<evidence type="ECO:0000313" key="6">
    <source>
        <dbReference type="EMBL" id="SER62849.1"/>
    </source>
</evidence>
<reference evidence="6 7" key="1">
    <citation type="submission" date="2016-10" db="EMBL/GenBank/DDBJ databases">
        <authorList>
            <person name="de Groot N.N."/>
        </authorList>
    </citation>
    <scope>NUCLEOTIDE SEQUENCE [LARGE SCALE GENOMIC DNA]</scope>
    <source>
        <strain evidence="6 7">DSM 16859</strain>
    </source>
</reference>
<dbReference type="SUPFAM" id="SSF53697">
    <property type="entry name" value="SIS domain"/>
    <property type="match status" value="1"/>
</dbReference>
<feature type="domain" description="SIS" evidence="5">
    <location>
        <begin position="122"/>
        <end position="262"/>
    </location>
</feature>
<evidence type="ECO:0000259" key="4">
    <source>
        <dbReference type="PROSITE" id="PS51071"/>
    </source>
</evidence>
<dbReference type="InterPro" id="IPR046348">
    <property type="entry name" value="SIS_dom_sf"/>
</dbReference>
<dbReference type="AlphaFoldDB" id="A0A1H9QSN6"/>
<sequence length="281" mass="30291">MNTTTSARIAQLMPSMGATSRRVAQFFLDNPDRVLECTVEQLAGEIGVSTATVSRFSKVLGYGSYSQMRLGLSSQLTRADDPRGEVEDSDSALQSARKTLETNIEALRGTADFIDGTDVDHAVQLISDSQTLGIFGLGSSNVVAQYAYHMLLRLPLRLVQPGDYHMQLMAAAKLSPGDVGLIISHTGNDADINLLAEQLREHGVPTIAITSYPNSPLAHLAEVRFSSLSEDTRYRAEALVSVTSQIGLVDVLFTELSRRYGAAADAELLKVRAAVASKHVP</sequence>
<dbReference type="EMBL" id="FOGZ01000004">
    <property type="protein sequence ID" value="SER62849.1"/>
    <property type="molecule type" value="Genomic_DNA"/>
</dbReference>
<dbReference type="PROSITE" id="PS51464">
    <property type="entry name" value="SIS"/>
    <property type="match status" value="1"/>
</dbReference>
<dbReference type="PROSITE" id="PS51071">
    <property type="entry name" value="HTH_RPIR"/>
    <property type="match status" value="1"/>
</dbReference>
<dbReference type="Pfam" id="PF01380">
    <property type="entry name" value="SIS"/>
    <property type="match status" value="1"/>
</dbReference>
<dbReference type="STRING" id="64702.SAMN05443377_10466"/>
<accession>A0A1H9QSN6</accession>
<dbReference type="InterPro" id="IPR035472">
    <property type="entry name" value="RpiR-like_SIS"/>
</dbReference>
<dbReference type="Pfam" id="PF01418">
    <property type="entry name" value="HTH_6"/>
    <property type="match status" value="1"/>
</dbReference>
<dbReference type="Proteomes" id="UP000198815">
    <property type="component" value="Unassembled WGS sequence"/>
</dbReference>
<evidence type="ECO:0000256" key="2">
    <source>
        <dbReference type="ARBA" id="ARBA00023125"/>
    </source>
</evidence>
<dbReference type="InterPro" id="IPR000281">
    <property type="entry name" value="HTH_RpiR"/>
</dbReference>
<dbReference type="Gene3D" id="3.40.50.10490">
    <property type="entry name" value="Glucose-6-phosphate isomerase like protein, domain 1"/>
    <property type="match status" value="1"/>
</dbReference>
<evidence type="ECO:0000256" key="3">
    <source>
        <dbReference type="ARBA" id="ARBA00023163"/>
    </source>
</evidence>
<dbReference type="GO" id="GO:1901135">
    <property type="term" value="P:carbohydrate derivative metabolic process"/>
    <property type="evidence" value="ECO:0007669"/>
    <property type="project" value="InterPro"/>
</dbReference>
<dbReference type="GO" id="GO:0097367">
    <property type="term" value="F:carbohydrate derivative binding"/>
    <property type="evidence" value="ECO:0007669"/>
    <property type="project" value="InterPro"/>
</dbReference>
<dbReference type="PANTHER" id="PTHR30514">
    <property type="entry name" value="GLUCOKINASE"/>
    <property type="match status" value="1"/>
</dbReference>
<dbReference type="SUPFAM" id="SSF46689">
    <property type="entry name" value="Homeodomain-like"/>
    <property type="match status" value="1"/>
</dbReference>
<dbReference type="CDD" id="cd05013">
    <property type="entry name" value="SIS_RpiR"/>
    <property type="match status" value="1"/>
</dbReference>
<dbReference type="GO" id="GO:0003700">
    <property type="term" value="F:DNA-binding transcription factor activity"/>
    <property type="evidence" value="ECO:0007669"/>
    <property type="project" value="InterPro"/>
</dbReference>
<keyword evidence="7" id="KW-1185">Reference proteome</keyword>
<dbReference type="InterPro" id="IPR047640">
    <property type="entry name" value="RpiR-like"/>
</dbReference>
<keyword evidence="3" id="KW-0804">Transcription</keyword>
<dbReference type="InterPro" id="IPR036388">
    <property type="entry name" value="WH-like_DNA-bd_sf"/>
</dbReference>
<evidence type="ECO:0000256" key="1">
    <source>
        <dbReference type="ARBA" id="ARBA00023015"/>
    </source>
</evidence>
<dbReference type="RefSeq" id="WP_218139203.1">
    <property type="nucleotide sequence ID" value="NZ_FOGZ01000004.1"/>
</dbReference>
<keyword evidence="1" id="KW-0805">Transcription regulation</keyword>
<evidence type="ECO:0000259" key="5">
    <source>
        <dbReference type="PROSITE" id="PS51464"/>
    </source>
</evidence>
<dbReference type="PANTHER" id="PTHR30514:SF1">
    <property type="entry name" value="HTH-TYPE TRANSCRIPTIONAL REGULATOR HEXR-RELATED"/>
    <property type="match status" value="1"/>
</dbReference>
<keyword evidence="2 6" id="KW-0238">DNA-binding</keyword>
<dbReference type="InterPro" id="IPR001347">
    <property type="entry name" value="SIS_dom"/>
</dbReference>
<protein>
    <submittedName>
        <fullName evidence="6">DNA-binding transcriptional regulator, MurR/RpiR family, contains HTH and SIS domains</fullName>
    </submittedName>
</protein>
<dbReference type="Gene3D" id="1.10.10.10">
    <property type="entry name" value="Winged helix-like DNA-binding domain superfamily/Winged helix DNA-binding domain"/>
    <property type="match status" value="1"/>
</dbReference>
<organism evidence="6 7">
    <name type="scientific">Propionibacterium cyclohexanicum</name>
    <dbReference type="NCBI Taxonomy" id="64702"/>
    <lineage>
        <taxon>Bacteria</taxon>
        <taxon>Bacillati</taxon>
        <taxon>Actinomycetota</taxon>
        <taxon>Actinomycetes</taxon>
        <taxon>Propionibacteriales</taxon>
        <taxon>Propionibacteriaceae</taxon>
        <taxon>Propionibacterium</taxon>
    </lineage>
</organism>
<proteinExistence type="predicted"/>
<dbReference type="GO" id="GO:0003677">
    <property type="term" value="F:DNA binding"/>
    <property type="evidence" value="ECO:0007669"/>
    <property type="project" value="UniProtKB-KW"/>
</dbReference>
<evidence type="ECO:0000313" key="7">
    <source>
        <dbReference type="Proteomes" id="UP000198815"/>
    </source>
</evidence>
<gene>
    <name evidence="6" type="ORF">SAMN05443377_10466</name>
</gene>